<dbReference type="SUPFAM" id="SSF52058">
    <property type="entry name" value="L domain-like"/>
    <property type="match status" value="2"/>
</dbReference>
<dbReference type="PANTHER" id="PTHR48005:SF95">
    <property type="entry name" value="PROTEIN KINASE DOMAIN-CONTAINING PROTEIN"/>
    <property type="match status" value="1"/>
</dbReference>
<evidence type="ECO:0000256" key="20">
    <source>
        <dbReference type="PROSITE-ProRule" id="PRU10141"/>
    </source>
</evidence>
<evidence type="ECO:0000256" key="13">
    <source>
        <dbReference type="ARBA" id="ARBA00022840"/>
    </source>
</evidence>
<dbReference type="FunFam" id="3.80.10.10:FF:000095">
    <property type="entry name" value="LRR receptor-like serine/threonine-protein kinase GSO1"/>
    <property type="match status" value="1"/>
</dbReference>
<dbReference type="GO" id="GO:0005886">
    <property type="term" value="C:plasma membrane"/>
    <property type="evidence" value="ECO:0007669"/>
    <property type="project" value="UniProtKB-SubCell"/>
</dbReference>
<dbReference type="GO" id="GO:0051707">
    <property type="term" value="P:response to other organism"/>
    <property type="evidence" value="ECO:0007669"/>
    <property type="project" value="UniProtKB-ARBA"/>
</dbReference>
<dbReference type="AlphaFoldDB" id="A0A438KA71"/>
<keyword evidence="4" id="KW-0723">Serine/threonine-protein kinase</keyword>
<sequence length="907" mass="99828">MASSTLQKMLSLVSLLLLVMLISPDHVSSYSNEETQALLKWKASLQNHDHSSSFRGLFIQTTPPILLPTLEPKPVHANGQLASLYELALYTNQLEGSIPASLGNLSNLASLYLYENQLSGSIPPEMGNLTNLVEIYSDTNNLTGPIPSTFGNLKRLTVLYLFNNRLSGPIPPEIGNLKSLQELSLYENNLSGPIPVSLCDLSGLTLLHLYANQLSGPIPQEIGNLKSLVDLELSGNQLNGSIPTSLGSLNKLEILYLRDNQLSGYIPQEIGKLHKLVVLEIDTNQLFGSLPEGICQGGSLVRFTVSDNHLSGPIPKSLKNCRNLTRALFQRNQLTGNISEVVGDCPNLEFIDLSNNRFHGELSHNWGRCPQLLRLEIAGNNITGSIPEDFGISTNLTLLDLSSNHLVGEIPKKMGSLTSLLWLILNDNQLFGKHLGDCLDLHYLNLSNNKLSHGIPVQMGKLSHLSQLDLSHNLLTGDIPPQIEGLQSLENLNLSHNNLSGFIPKAFEEMLGLSDVDISYNQLQGPIPNSKAFRDATIEALKGNKGLCGNVKGLQPCKTHSILDEEPVKKGHKVLFIIIFPLLGALLLLFAFVGIFLIAERRERTPEIEEGDVQNNLLSISTFDGRTMYEEIIKATKDFDPMYCIGKGGHGSVYKAELPSGNIVAVKKLHPSDMDMANQKDFLNKVRALTEIKHRNIVRLLGFCSYPRHSFLVYEYLERGSLATILSREEAKRLGWATRVKIIKGVAHALSYMHHDCSPPIVHRDISSNNILLDSQYEAHISDLGTAKLLKVDSSNQSKLAGTVGYVAPEHAYTMKVTEKTDVYSFGVIALEVIKGRHPGDQILSISVSPEKNIVLKDMLDPRLPPLIPQDEGEVVAIIKLATACLNANPQSRPTMEIISQMLSQRI</sequence>
<comment type="catalytic activity">
    <reaction evidence="18">
        <text>L-threonyl-[protein] + ATP = O-phospho-L-threonyl-[protein] + ADP + H(+)</text>
        <dbReference type="Rhea" id="RHEA:46608"/>
        <dbReference type="Rhea" id="RHEA-COMP:11060"/>
        <dbReference type="Rhea" id="RHEA-COMP:11605"/>
        <dbReference type="ChEBI" id="CHEBI:15378"/>
        <dbReference type="ChEBI" id="CHEBI:30013"/>
        <dbReference type="ChEBI" id="CHEBI:30616"/>
        <dbReference type="ChEBI" id="CHEBI:61977"/>
        <dbReference type="ChEBI" id="CHEBI:456216"/>
        <dbReference type="EC" id="2.7.11.1"/>
    </reaction>
</comment>
<evidence type="ECO:0000256" key="22">
    <source>
        <dbReference type="SAM" id="SignalP"/>
    </source>
</evidence>
<keyword evidence="17" id="KW-0325">Glycoprotein</keyword>
<feature type="domain" description="Protein kinase" evidence="23">
    <location>
        <begin position="639"/>
        <end position="907"/>
    </location>
</feature>
<keyword evidence="11 20" id="KW-0547">Nucleotide-binding</keyword>
<keyword evidence="13 20" id="KW-0067">ATP-binding</keyword>
<dbReference type="InterPro" id="IPR051420">
    <property type="entry name" value="Ser_Thr_Kinases_DiverseReg"/>
</dbReference>
<evidence type="ECO:0000256" key="12">
    <source>
        <dbReference type="ARBA" id="ARBA00022777"/>
    </source>
</evidence>
<evidence type="ECO:0000256" key="11">
    <source>
        <dbReference type="ARBA" id="ARBA00022741"/>
    </source>
</evidence>
<evidence type="ECO:0000256" key="7">
    <source>
        <dbReference type="ARBA" id="ARBA00022679"/>
    </source>
</evidence>
<dbReference type="InterPro" id="IPR008266">
    <property type="entry name" value="Tyr_kinase_AS"/>
</dbReference>
<dbReference type="PRINTS" id="PR00019">
    <property type="entry name" value="LEURICHRPT"/>
</dbReference>
<feature type="signal peptide" evidence="22">
    <location>
        <begin position="1"/>
        <end position="29"/>
    </location>
</feature>
<dbReference type="EC" id="2.7.11.1" evidence="2"/>
<evidence type="ECO:0000256" key="2">
    <source>
        <dbReference type="ARBA" id="ARBA00012513"/>
    </source>
</evidence>
<keyword evidence="10" id="KW-0677">Repeat</keyword>
<evidence type="ECO:0000256" key="10">
    <source>
        <dbReference type="ARBA" id="ARBA00022737"/>
    </source>
</evidence>
<dbReference type="Proteomes" id="UP000288805">
    <property type="component" value="Unassembled WGS sequence"/>
</dbReference>
<dbReference type="FunFam" id="1.10.510.10:FF:000445">
    <property type="entry name" value="MDIS1-interacting receptor like kinase 2"/>
    <property type="match status" value="1"/>
</dbReference>
<keyword evidence="12 24" id="KW-0418">Kinase</keyword>
<dbReference type="CDD" id="cd14066">
    <property type="entry name" value="STKc_IRAK"/>
    <property type="match status" value="1"/>
</dbReference>
<name>A0A438KA71_VITVI</name>
<dbReference type="EMBL" id="QGNW01000012">
    <property type="protein sequence ID" value="RVX18094.1"/>
    <property type="molecule type" value="Genomic_DNA"/>
</dbReference>
<dbReference type="GO" id="GO:0006952">
    <property type="term" value="P:defense response"/>
    <property type="evidence" value="ECO:0007669"/>
    <property type="project" value="UniProtKB-ARBA"/>
</dbReference>
<dbReference type="SUPFAM" id="SSF56112">
    <property type="entry name" value="Protein kinase-like (PK-like)"/>
    <property type="match status" value="1"/>
</dbReference>
<dbReference type="InterPro" id="IPR025875">
    <property type="entry name" value="Leu-rich_rpt_4"/>
</dbReference>
<dbReference type="InterPro" id="IPR017441">
    <property type="entry name" value="Protein_kinase_ATP_BS"/>
</dbReference>
<dbReference type="FunFam" id="3.30.200.20:FF:000309">
    <property type="entry name" value="Leucine-rich repeat receptor protein kinase MSP1"/>
    <property type="match status" value="1"/>
</dbReference>
<keyword evidence="7" id="KW-0808">Transferase</keyword>
<evidence type="ECO:0000259" key="23">
    <source>
        <dbReference type="PROSITE" id="PS50011"/>
    </source>
</evidence>
<dbReference type="Gene3D" id="1.10.510.10">
    <property type="entry name" value="Transferase(Phosphotransferase) domain 1"/>
    <property type="match status" value="1"/>
</dbReference>
<dbReference type="PANTHER" id="PTHR48005">
    <property type="entry name" value="LEUCINE RICH REPEAT KINASE 2"/>
    <property type="match status" value="1"/>
</dbReference>
<evidence type="ECO:0000256" key="6">
    <source>
        <dbReference type="ARBA" id="ARBA00022614"/>
    </source>
</evidence>
<keyword evidence="16 24" id="KW-0675">Receptor</keyword>
<evidence type="ECO:0000256" key="14">
    <source>
        <dbReference type="ARBA" id="ARBA00022989"/>
    </source>
</evidence>
<keyword evidence="3" id="KW-1003">Cell membrane</keyword>
<dbReference type="GO" id="GO:0005524">
    <property type="term" value="F:ATP binding"/>
    <property type="evidence" value="ECO:0007669"/>
    <property type="project" value="UniProtKB-UniRule"/>
</dbReference>
<keyword evidence="5" id="KW-0597">Phosphoprotein</keyword>
<proteinExistence type="predicted"/>
<keyword evidence="14 21" id="KW-1133">Transmembrane helix</keyword>
<evidence type="ECO:0000256" key="21">
    <source>
        <dbReference type="SAM" id="Phobius"/>
    </source>
</evidence>
<evidence type="ECO:0000256" key="1">
    <source>
        <dbReference type="ARBA" id="ARBA00004251"/>
    </source>
</evidence>
<dbReference type="PROSITE" id="PS00107">
    <property type="entry name" value="PROTEIN_KINASE_ATP"/>
    <property type="match status" value="1"/>
</dbReference>
<dbReference type="GO" id="GO:0004674">
    <property type="term" value="F:protein serine/threonine kinase activity"/>
    <property type="evidence" value="ECO:0007669"/>
    <property type="project" value="UniProtKB-KW"/>
</dbReference>
<evidence type="ECO:0000256" key="5">
    <source>
        <dbReference type="ARBA" id="ARBA00022553"/>
    </source>
</evidence>
<keyword evidence="9 22" id="KW-0732">Signal</keyword>
<protein>
    <recommendedName>
        <fullName evidence="2">non-specific serine/threonine protein kinase</fullName>
        <ecNumber evidence="2">2.7.11.1</ecNumber>
    </recommendedName>
</protein>
<dbReference type="InterPro" id="IPR011009">
    <property type="entry name" value="Kinase-like_dom_sf"/>
</dbReference>
<evidence type="ECO:0000256" key="15">
    <source>
        <dbReference type="ARBA" id="ARBA00023136"/>
    </source>
</evidence>
<feature type="transmembrane region" description="Helical" evidence="21">
    <location>
        <begin position="574"/>
        <end position="599"/>
    </location>
</feature>
<comment type="catalytic activity">
    <reaction evidence="19">
        <text>L-seryl-[protein] + ATP = O-phospho-L-seryl-[protein] + ADP + H(+)</text>
        <dbReference type="Rhea" id="RHEA:17989"/>
        <dbReference type="Rhea" id="RHEA-COMP:9863"/>
        <dbReference type="Rhea" id="RHEA-COMP:11604"/>
        <dbReference type="ChEBI" id="CHEBI:15378"/>
        <dbReference type="ChEBI" id="CHEBI:29999"/>
        <dbReference type="ChEBI" id="CHEBI:30616"/>
        <dbReference type="ChEBI" id="CHEBI:83421"/>
        <dbReference type="ChEBI" id="CHEBI:456216"/>
        <dbReference type="EC" id="2.7.11.1"/>
    </reaction>
</comment>
<evidence type="ECO:0000256" key="17">
    <source>
        <dbReference type="ARBA" id="ARBA00023180"/>
    </source>
</evidence>
<organism evidence="24 25">
    <name type="scientific">Vitis vinifera</name>
    <name type="common">Grape</name>
    <dbReference type="NCBI Taxonomy" id="29760"/>
    <lineage>
        <taxon>Eukaryota</taxon>
        <taxon>Viridiplantae</taxon>
        <taxon>Streptophyta</taxon>
        <taxon>Embryophyta</taxon>
        <taxon>Tracheophyta</taxon>
        <taxon>Spermatophyta</taxon>
        <taxon>Magnoliopsida</taxon>
        <taxon>eudicotyledons</taxon>
        <taxon>Gunneridae</taxon>
        <taxon>Pentapetalae</taxon>
        <taxon>rosids</taxon>
        <taxon>Vitales</taxon>
        <taxon>Vitaceae</taxon>
        <taxon>Viteae</taxon>
        <taxon>Vitis</taxon>
    </lineage>
</organism>
<dbReference type="Pfam" id="PF13855">
    <property type="entry name" value="LRR_8"/>
    <property type="match status" value="1"/>
</dbReference>
<gene>
    <name evidence="24" type="primary">MIK2_9</name>
    <name evidence="24" type="ORF">CK203_004260</name>
</gene>
<keyword evidence="6" id="KW-0433">Leucine-rich repeat</keyword>
<accession>A0A438KA71</accession>
<dbReference type="PROSITE" id="PS50011">
    <property type="entry name" value="PROTEIN_KINASE_DOM"/>
    <property type="match status" value="1"/>
</dbReference>
<evidence type="ECO:0000256" key="3">
    <source>
        <dbReference type="ARBA" id="ARBA00022475"/>
    </source>
</evidence>
<dbReference type="InterPro" id="IPR003591">
    <property type="entry name" value="Leu-rich_rpt_typical-subtyp"/>
</dbReference>
<feature type="chain" id="PRO_5019295237" description="non-specific serine/threonine protein kinase" evidence="22">
    <location>
        <begin position="30"/>
        <end position="907"/>
    </location>
</feature>
<dbReference type="FunFam" id="3.80.10.10:FF:000453">
    <property type="entry name" value="Leucine-rich receptor-like protein kinase family protein"/>
    <property type="match status" value="1"/>
</dbReference>
<evidence type="ECO:0000256" key="18">
    <source>
        <dbReference type="ARBA" id="ARBA00047899"/>
    </source>
</evidence>
<dbReference type="FunFam" id="3.80.10.10:FF:000416">
    <property type="entry name" value="Probable leucine-rich repeat receptor-like protein kinase At5g63930"/>
    <property type="match status" value="1"/>
</dbReference>
<evidence type="ECO:0000313" key="25">
    <source>
        <dbReference type="Proteomes" id="UP000288805"/>
    </source>
</evidence>
<dbReference type="GO" id="GO:0009791">
    <property type="term" value="P:post-embryonic development"/>
    <property type="evidence" value="ECO:0007669"/>
    <property type="project" value="UniProtKB-ARBA"/>
</dbReference>
<comment type="subcellular location">
    <subcellularLocation>
        <location evidence="1">Cell membrane</location>
        <topology evidence="1">Single-pass type I membrane protein</topology>
    </subcellularLocation>
</comment>
<dbReference type="InterPro" id="IPR032675">
    <property type="entry name" value="LRR_dom_sf"/>
</dbReference>
<reference evidence="24 25" key="1">
    <citation type="journal article" date="2018" name="PLoS Genet.">
        <title>Population sequencing reveals clonal diversity and ancestral inbreeding in the grapevine cultivar Chardonnay.</title>
        <authorList>
            <person name="Roach M.J."/>
            <person name="Johnson D.L."/>
            <person name="Bohlmann J."/>
            <person name="van Vuuren H.J."/>
            <person name="Jones S.J."/>
            <person name="Pretorius I.S."/>
            <person name="Schmidt S.A."/>
            <person name="Borneman A.R."/>
        </authorList>
    </citation>
    <scope>NUCLEOTIDE SEQUENCE [LARGE SCALE GENOMIC DNA]</scope>
    <source>
        <strain evidence="25">cv. Chardonnay</strain>
        <tissue evidence="24">Leaf</tissue>
    </source>
</reference>
<dbReference type="SMART" id="SM00365">
    <property type="entry name" value="LRR_SD22"/>
    <property type="match status" value="5"/>
</dbReference>
<keyword evidence="15 21" id="KW-0472">Membrane</keyword>
<feature type="binding site" evidence="20">
    <location>
        <position position="668"/>
    </location>
    <ligand>
        <name>ATP</name>
        <dbReference type="ChEBI" id="CHEBI:30616"/>
    </ligand>
</feature>
<evidence type="ECO:0000256" key="4">
    <source>
        <dbReference type="ARBA" id="ARBA00022527"/>
    </source>
</evidence>
<evidence type="ECO:0000313" key="24">
    <source>
        <dbReference type="EMBL" id="RVX18094.1"/>
    </source>
</evidence>
<keyword evidence="8 21" id="KW-0812">Transmembrane</keyword>
<dbReference type="PROSITE" id="PS00109">
    <property type="entry name" value="PROTEIN_KINASE_TYR"/>
    <property type="match status" value="1"/>
</dbReference>
<evidence type="ECO:0000256" key="16">
    <source>
        <dbReference type="ARBA" id="ARBA00023170"/>
    </source>
</evidence>
<evidence type="ECO:0000256" key="8">
    <source>
        <dbReference type="ARBA" id="ARBA00022692"/>
    </source>
</evidence>
<comment type="caution">
    <text evidence="24">The sequence shown here is derived from an EMBL/GenBank/DDBJ whole genome shotgun (WGS) entry which is preliminary data.</text>
</comment>
<evidence type="ECO:0000256" key="19">
    <source>
        <dbReference type="ARBA" id="ARBA00048679"/>
    </source>
</evidence>
<dbReference type="SMART" id="SM00369">
    <property type="entry name" value="LRR_TYP"/>
    <property type="match status" value="8"/>
</dbReference>
<dbReference type="InterPro" id="IPR001611">
    <property type="entry name" value="Leu-rich_rpt"/>
</dbReference>
<dbReference type="Pfam" id="PF00069">
    <property type="entry name" value="Pkinase"/>
    <property type="match status" value="1"/>
</dbReference>
<dbReference type="Gene3D" id="3.80.10.10">
    <property type="entry name" value="Ribonuclease Inhibitor"/>
    <property type="match status" value="2"/>
</dbReference>
<evidence type="ECO:0000256" key="9">
    <source>
        <dbReference type="ARBA" id="ARBA00022729"/>
    </source>
</evidence>
<dbReference type="Pfam" id="PF00560">
    <property type="entry name" value="LRR_1"/>
    <property type="match status" value="8"/>
</dbReference>
<dbReference type="InterPro" id="IPR000719">
    <property type="entry name" value="Prot_kinase_dom"/>
</dbReference>
<dbReference type="Pfam" id="PF12799">
    <property type="entry name" value="LRR_4"/>
    <property type="match status" value="1"/>
</dbReference>
<dbReference type="PROSITE" id="PS51450">
    <property type="entry name" value="LRR"/>
    <property type="match status" value="1"/>
</dbReference>
<dbReference type="Gene3D" id="3.30.200.20">
    <property type="entry name" value="Phosphorylase Kinase, domain 1"/>
    <property type="match status" value="1"/>
</dbReference>